<dbReference type="Gene3D" id="1.10.260.40">
    <property type="entry name" value="lambda repressor-like DNA-binding domains"/>
    <property type="match status" value="1"/>
</dbReference>
<name>A0A1G6SRL6_9PSEU</name>
<dbReference type="AlphaFoldDB" id="A0A1G6SRL6"/>
<evidence type="ECO:0000259" key="2">
    <source>
        <dbReference type="PROSITE" id="PS50943"/>
    </source>
</evidence>
<keyword evidence="1" id="KW-0175">Coiled coil</keyword>
<sequence length="473" mass="51627">MPREPEALVALRKRLGEHLAALRKAASLTQEQLARPTHYDRTTVAHLEKGRGRADEEFWAVVDRMVGANGALMESFRALEAALQAHRVEAREAELAEARRKAISLQTSRPETPNPITEAEEILRELADIMKRRGLLQLLGLTATSAIAPAMFGNLDPDEQLRLVSAIAEPERVDKQVIAHIETILEHARQSDRQFGAQAAQHTILAQIQTLSGMVSRCPDPLRPSLLSALANAQLISGWLAFDLDDLDGARRGYEQGRETAHQAQDAALAAFALTRMTSLLVRMNKPAIATDYGAAAATWAARTDNIVARAYASDTAACAFAAAGDADGVRRNLDETTMRLPRCGEQPLRPIWIYNKALHTSRRGECLLTLGETNDAVQTFSGVISSYTQSAALANPRRFAFDKIQLSKAHVAAGDIDEAAQVLGSVPEALGNNRSVRFTKHVRDVRRTLAPWQGTSAVRQLDDRLHEAGLAG</sequence>
<feature type="domain" description="HTH cro/C1-type" evidence="2">
    <location>
        <begin position="19"/>
        <end position="51"/>
    </location>
</feature>
<gene>
    <name evidence="3" type="ORF">SAMN05216174_108134</name>
</gene>
<evidence type="ECO:0000313" key="4">
    <source>
        <dbReference type="Proteomes" id="UP000199501"/>
    </source>
</evidence>
<accession>A0A1G6SRL6</accession>
<dbReference type="Proteomes" id="UP000199501">
    <property type="component" value="Unassembled WGS sequence"/>
</dbReference>
<feature type="coiled-coil region" evidence="1">
    <location>
        <begin position="76"/>
        <end position="108"/>
    </location>
</feature>
<dbReference type="GO" id="GO:0003677">
    <property type="term" value="F:DNA binding"/>
    <property type="evidence" value="ECO:0007669"/>
    <property type="project" value="InterPro"/>
</dbReference>
<dbReference type="SUPFAM" id="SSF47413">
    <property type="entry name" value="lambda repressor-like DNA-binding domains"/>
    <property type="match status" value="1"/>
</dbReference>
<dbReference type="InterPro" id="IPR001387">
    <property type="entry name" value="Cro/C1-type_HTH"/>
</dbReference>
<evidence type="ECO:0000256" key="1">
    <source>
        <dbReference type="SAM" id="Coils"/>
    </source>
</evidence>
<organism evidence="3 4">
    <name type="scientific">Actinokineospora iranica</name>
    <dbReference type="NCBI Taxonomy" id="1271860"/>
    <lineage>
        <taxon>Bacteria</taxon>
        <taxon>Bacillati</taxon>
        <taxon>Actinomycetota</taxon>
        <taxon>Actinomycetes</taxon>
        <taxon>Pseudonocardiales</taxon>
        <taxon>Pseudonocardiaceae</taxon>
        <taxon>Actinokineospora</taxon>
    </lineage>
</organism>
<dbReference type="Pfam" id="PF13560">
    <property type="entry name" value="HTH_31"/>
    <property type="match status" value="1"/>
</dbReference>
<dbReference type="EMBL" id="FMZZ01000008">
    <property type="protein sequence ID" value="SDD19493.1"/>
    <property type="molecule type" value="Genomic_DNA"/>
</dbReference>
<proteinExistence type="predicted"/>
<keyword evidence="4" id="KW-1185">Reference proteome</keyword>
<evidence type="ECO:0000313" key="3">
    <source>
        <dbReference type="EMBL" id="SDD19493.1"/>
    </source>
</evidence>
<reference evidence="4" key="1">
    <citation type="submission" date="2016-10" db="EMBL/GenBank/DDBJ databases">
        <authorList>
            <person name="Varghese N."/>
            <person name="Submissions S."/>
        </authorList>
    </citation>
    <scope>NUCLEOTIDE SEQUENCE [LARGE SCALE GENOMIC DNA]</scope>
    <source>
        <strain evidence="4">IBRC-M 10403</strain>
    </source>
</reference>
<dbReference type="InterPro" id="IPR010982">
    <property type="entry name" value="Lambda_DNA-bd_dom_sf"/>
</dbReference>
<dbReference type="RefSeq" id="WP_175482900.1">
    <property type="nucleotide sequence ID" value="NZ_FMZZ01000008.1"/>
</dbReference>
<dbReference type="CDD" id="cd00093">
    <property type="entry name" value="HTH_XRE"/>
    <property type="match status" value="1"/>
</dbReference>
<protein>
    <submittedName>
        <fullName evidence="3">Helix-turn-helix domain-containing protein</fullName>
    </submittedName>
</protein>
<dbReference type="STRING" id="1271860.SAMN05216174_108134"/>
<dbReference type="PROSITE" id="PS50943">
    <property type="entry name" value="HTH_CROC1"/>
    <property type="match status" value="1"/>
</dbReference>